<gene>
    <name evidence="3" type="ORF">THAOC_02310</name>
</gene>
<feature type="region of interest" description="Disordered" evidence="1">
    <location>
        <begin position="165"/>
        <end position="196"/>
    </location>
</feature>
<evidence type="ECO:0000313" key="3">
    <source>
        <dbReference type="EMBL" id="EJK75947.1"/>
    </source>
</evidence>
<proteinExistence type="predicted"/>
<protein>
    <submittedName>
        <fullName evidence="3">Uncharacterized protein</fullName>
    </submittedName>
</protein>
<evidence type="ECO:0000313" key="4">
    <source>
        <dbReference type="Proteomes" id="UP000266841"/>
    </source>
</evidence>
<feature type="transmembrane region" description="Helical" evidence="2">
    <location>
        <begin position="590"/>
        <end position="613"/>
    </location>
</feature>
<dbReference type="eggNOG" id="ENOG502TABZ">
    <property type="taxonomic scope" value="Eukaryota"/>
</dbReference>
<accession>K0TQF3</accession>
<reference evidence="3 4" key="1">
    <citation type="journal article" date="2012" name="Genome Biol.">
        <title>Genome and low-iron response of an oceanic diatom adapted to chronic iron limitation.</title>
        <authorList>
            <person name="Lommer M."/>
            <person name="Specht M."/>
            <person name="Roy A.S."/>
            <person name="Kraemer L."/>
            <person name="Andreson R."/>
            <person name="Gutowska M.A."/>
            <person name="Wolf J."/>
            <person name="Bergner S.V."/>
            <person name="Schilhabel M.B."/>
            <person name="Klostermeier U.C."/>
            <person name="Beiko R.G."/>
            <person name="Rosenstiel P."/>
            <person name="Hippler M."/>
            <person name="Laroche J."/>
        </authorList>
    </citation>
    <scope>NUCLEOTIDE SEQUENCE [LARGE SCALE GENOMIC DNA]</scope>
    <source>
        <strain evidence="3 4">CCMP1005</strain>
    </source>
</reference>
<feature type="compositionally biased region" description="Low complexity" evidence="1">
    <location>
        <begin position="328"/>
        <end position="343"/>
    </location>
</feature>
<feature type="region of interest" description="Disordered" evidence="1">
    <location>
        <begin position="1"/>
        <end position="22"/>
    </location>
</feature>
<feature type="compositionally biased region" description="Polar residues" evidence="1">
    <location>
        <begin position="264"/>
        <end position="302"/>
    </location>
</feature>
<evidence type="ECO:0000256" key="1">
    <source>
        <dbReference type="SAM" id="MobiDB-lite"/>
    </source>
</evidence>
<keyword evidence="2" id="KW-0472">Membrane</keyword>
<feature type="region of interest" description="Disordered" evidence="1">
    <location>
        <begin position="228"/>
        <end position="381"/>
    </location>
</feature>
<dbReference type="Proteomes" id="UP000266841">
    <property type="component" value="Unassembled WGS sequence"/>
</dbReference>
<keyword evidence="4" id="KW-1185">Reference proteome</keyword>
<sequence>MGVGDENRIAHKRNKPPPNSQLEEVVKKPGAVLSHFVATMTNWKALLFVLIGGAVGARARAPRATGPAPKPLDLINEKVIDAAIASHSAFAEQAEDFTRESNRGSNDDPLYLNELQLTVMIDGTLFTMSPLSSSGADSPTFSPSYVGSYSPIGNSELIVSNAVVADGTSPDPSTHAERQPSDGAVEEGASATPTYLPTIISNGKQWRSTPTYYPTSIGSENGFDMKVVATDGTSAPPSSMLEETHDTFDTTENENEDNGFANAISDTPENASTSVQVGDGSEPTSSTNQAVSERNNSTSTPSVAPHTEGPTSFMALDETQSSPAEDVSFINKSPNISKSSNSSVMEHNSTIESAPEAGESLDAHSDVAASPSPGGTSSLEGSTLVEHQDITEPTSMQVKLPRIICDISISKSLLERFEQKKALLSTMEITVNQIVRTYLPSLYKYLGVAFDVQVIEDGQNLESPLLRLHAFFSGTASFSLQGAPTEQEITKLLLVHFDVDAFNQSLRAPLRDRRLTALVLAPHDGDTVVKVNSVFFKVDGSLVLAGSMFDQVPSTTTSLTKPGDKGQTVYALTFFVLVGKQEVNSTHLRLVLSLIFVITAAKCFMGLVAIFIIKNRLTEKDGDISEPEPPYDEDISHFAERGESVAQQSALEIVIIPQTPTISDISESQASSLMVSPYTNDQSPSSSSSSQAHYRTPNSLIGLGIKHPSSRNYYQEGLSRRTLGFSSADHQEWTPYDIYADVPSPCSKHRG</sequence>
<dbReference type="AlphaFoldDB" id="K0TQF3"/>
<organism evidence="3 4">
    <name type="scientific">Thalassiosira oceanica</name>
    <name type="common">Marine diatom</name>
    <dbReference type="NCBI Taxonomy" id="159749"/>
    <lineage>
        <taxon>Eukaryota</taxon>
        <taxon>Sar</taxon>
        <taxon>Stramenopiles</taxon>
        <taxon>Ochrophyta</taxon>
        <taxon>Bacillariophyta</taxon>
        <taxon>Coscinodiscophyceae</taxon>
        <taxon>Thalassiosirophycidae</taxon>
        <taxon>Thalassiosirales</taxon>
        <taxon>Thalassiosiraceae</taxon>
        <taxon>Thalassiosira</taxon>
    </lineage>
</organism>
<evidence type="ECO:0000256" key="2">
    <source>
        <dbReference type="SAM" id="Phobius"/>
    </source>
</evidence>
<name>K0TQF3_THAOC</name>
<feature type="region of interest" description="Disordered" evidence="1">
    <location>
        <begin position="674"/>
        <end position="693"/>
    </location>
</feature>
<keyword evidence="2" id="KW-0812">Transmembrane</keyword>
<dbReference type="EMBL" id="AGNL01002637">
    <property type="protein sequence ID" value="EJK75947.1"/>
    <property type="molecule type" value="Genomic_DNA"/>
</dbReference>
<keyword evidence="2" id="KW-1133">Transmembrane helix</keyword>
<comment type="caution">
    <text evidence="3">The sequence shown here is derived from an EMBL/GenBank/DDBJ whole genome shotgun (WGS) entry which is preliminary data.</text>
</comment>